<accession>G5K542</accession>
<reference evidence="1 2" key="1">
    <citation type="journal article" date="2014" name="Int. J. Syst. Evol. Microbiol.">
        <title>Phylogenomics and the dynamic genome evolution of the genus Streptococcus.</title>
        <authorList>
            <consortium name="The Broad Institute Genome Sequencing Platform"/>
            <person name="Richards V.P."/>
            <person name="Palmer S.R."/>
            <person name="Pavinski Bitar P.D."/>
            <person name="Qin X."/>
            <person name="Weinstock G.M."/>
            <person name="Highlander S.K."/>
            <person name="Town C.D."/>
            <person name="Burne R.A."/>
            <person name="Stanhope M.J."/>
        </authorList>
    </citation>
    <scope>NUCLEOTIDE SEQUENCE [LARGE SCALE GENOMIC DNA]</scope>
    <source>
        <strain evidence="1 2">707-05</strain>
    </source>
</reference>
<dbReference type="eggNOG" id="COG1305">
    <property type="taxonomic scope" value="Bacteria"/>
</dbReference>
<dbReference type="EMBL" id="AEUX02000007">
    <property type="protein sequence ID" value="EHI69209.1"/>
    <property type="molecule type" value="Genomic_DNA"/>
</dbReference>
<organism evidence="1 2">
    <name type="scientific">Streptococcus ictaluri 707-05</name>
    <dbReference type="NCBI Taxonomy" id="764299"/>
    <lineage>
        <taxon>Bacteria</taxon>
        <taxon>Bacillati</taxon>
        <taxon>Bacillota</taxon>
        <taxon>Bacilli</taxon>
        <taxon>Lactobacillales</taxon>
        <taxon>Streptococcaceae</taxon>
        <taxon>Streptococcus</taxon>
    </lineage>
</organism>
<name>G5K542_9STRE</name>
<protein>
    <submittedName>
        <fullName evidence="1">Uncharacterized protein</fullName>
    </submittedName>
</protein>
<dbReference type="Proteomes" id="UP000003330">
    <property type="component" value="Unassembled WGS sequence"/>
</dbReference>
<comment type="caution">
    <text evidence="1">The sequence shown here is derived from an EMBL/GenBank/DDBJ whole genome shotgun (WGS) entry which is preliminary data.</text>
</comment>
<proteinExistence type="predicted"/>
<gene>
    <name evidence="1" type="ORF">STRIC_1930</name>
</gene>
<evidence type="ECO:0000313" key="2">
    <source>
        <dbReference type="Proteomes" id="UP000003330"/>
    </source>
</evidence>
<keyword evidence="2" id="KW-1185">Reference proteome</keyword>
<sequence>MPFGPYDLDCHVVVELFDDQLQKWIMLDPTSDTYCVNEQGLPLDLLEMREAFEKGQEVTILVNGRPLKKSDQRMLKSYYAKNLFYLKADCHQTVDFDGEMVDFRPSHFDITSYRRANLKYRYQTLKNMPEVEVKLLEEAKKAMETFVSDDSKNVRVACLKKGQPMLAVGY</sequence>
<dbReference type="STRING" id="764299.STRIC_1930"/>
<evidence type="ECO:0000313" key="1">
    <source>
        <dbReference type="EMBL" id="EHI69209.1"/>
    </source>
</evidence>
<dbReference type="AlphaFoldDB" id="G5K542"/>